<dbReference type="PANTHER" id="PTHR12203:SF118">
    <property type="entry name" value="BETA-1,2-XYLOSYLTRANSFERASE 1"/>
    <property type="match status" value="1"/>
</dbReference>
<evidence type="ECO:0000259" key="2">
    <source>
        <dbReference type="SMART" id="SM00672"/>
    </source>
</evidence>
<dbReference type="EMBL" id="JASNQZ010000003">
    <property type="protein sequence ID" value="KAL0959264.1"/>
    <property type="molecule type" value="Genomic_DNA"/>
</dbReference>
<gene>
    <name evidence="3" type="ORF">HGRIS_014535</name>
</gene>
<accession>A0ABR3JTU6</accession>
<dbReference type="SMART" id="SM00672">
    <property type="entry name" value="CAP10"/>
    <property type="match status" value="1"/>
</dbReference>
<dbReference type="InterPro" id="IPR051091">
    <property type="entry name" value="O-Glucosyltr/Glycosyltrsf_90"/>
</dbReference>
<keyword evidence="4" id="KW-1185">Reference proteome</keyword>
<evidence type="ECO:0000313" key="4">
    <source>
        <dbReference type="Proteomes" id="UP001556367"/>
    </source>
</evidence>
<dbReference type="InterPro" id="IPR006598">
    <property type="entry name" value="CAP10"/>
</dbReference>
<reference evidence="4" key="1">
    <citation type="submission" date="2024-06" db="EMBL/GenBank/DDBJ databases">
        <title>Multi-omics analyses provide insights into the biosynthesis of the anticancer antibiotic pleurotin in Hohenbuehelia grisea.</title>
        <authorList>
            <person name="Weaver J.A."/>
            <person name="Alberti F."/>
        </authorList>
    </citation>
    <scope>NUCLEOTIDE SEQUENCE [LARGE SCALE GENOMIC DNA]</scope>
    <source>
        <strain evidence="4">T-177</strain>
    </source>
</reference>
<feature type="region of interest" description="Disordered" evidence="1">
    <location>
        <begin position="46"/>
        <end position="69"/>
    </location>
</feature>
<proteinExistence type="predicted"/>
<dbReference type="PANTHER" id="PTHR12203">
    <property type="entry name" value="KDEL LYS-ASP-GLU-LEU CONTAINING - RELATED"/>
    <property type="match status" value="1"/>
</dbReference>
<comment type="caution">
    <text evidence="3">The sequence shown here is derived from an EMBL/GenBank/DDBJ whole genome shotgun (WGS) entry which is preliminary data.</text>
</comment>
<name>A0ABR3JTU6_9AGAR</name>
<organism evidence="3 4">
    <name type="scientific">Hohenbuehelia grisea</name>
    <dbReference type="NCBI Taxonomy" id="104357"/>
    <lineage>
        <taxon>Eukaryota</taxon>
        <taxon>Fungi</taxon>
        <taxon>Dikarya</taxon>
        <taxon>Basidiomycota</taxon>
        <taxon>Agaricomycotina</taxon>
        <taxon>Agaricomycetes</taxon>
        <taxon>Agaricomycetidae</taxon>
        <taxon>Agaricales</taxon>
        <taxon>Pleurotineae</taxon>
        <taxon>Pleurotaceae</taxon>
        <taxon>Hohenbuehelia</taxon>
    </lineage>
</organism>
<feature type="domain" description="Glycosyl transferase CAP10" evidence="2">
    <location>
        <begin position="341"/>
        <end position="639"/>
    </location>
</feature>
<dbReference type="Proteomes" id="UP001556367">
    <property type="component" value="Unassembled WGS sequence"/>
</dbReference>
<evidence type="ECO:0000256" key="1">
    <source>
        <dbReference type="SAM" id="MobiDB-lite"/>
    </source>
</evidence>
<protein>
    <recommendedName>
        <fullName evidence="2">Glycosyl transferase CAP10 domain-containing protein</fullName>
    </recommendedName>
</protein>
<sequence length="653" mass="75236">MGLLRIPGYVRRYLSIVVLSALVIFTIHKNIANRQAVQPYTGSIRSRIVPRPHPQTRVRAPADEVSPPPTKVRVEKHVVDRVAQVHEYRNNGLLEVNPSAPHPIPELIARAEASWKSKLGKASKTLEEAVVEYKRRYKRAPPRGFDKWWEYVRENNVQLPDEYDQIHRDLESFWGARPSDLEESRLEWQSHRDSYTIRKGSGWIDIQNHNFSPDYSEDERDRLLADAYDILELLSDVEQHIPPFSAVFSPHDNANHLEDHELITAALRAAKTGNLLDPKQQPDPKLLGWISACHTSSKAFSSHSDDELEDEPIYESVSSGYTKSFIHDHRATMDPCQHPSLLQTHGQFLSWETGPVPPRHLIPAFSYSPTTLHSDIMIPTLRAWVEDANISRVDLPWEDKHDKRLHWRGSNTGIWHAEGKRWRESQRDRLVQWANSDMNHNITVLLPFPGAEEDEDDEIDPLAGAQAHLSQSGHIAHIPKSVSFPEMMDVAFAAQPVQCAPKTCKELQRDYKFGKYMTQKDVAKYKYVLDVDGNGWSSRFKRVITSNALVFKSTIYPEWWTDRIAPWVHYVPVQVDYSDLMDSFIFFRGDVKGRGGHDDLARKIATAGREWSKTFWRKEDLTAYLFRLFLEYARVMSPDRDTMSYEAPKTTLP</sequence>
<dbReference type="Pfam" id="PF05686">
    <property type="entry name" value="Glyco_transf_90"/>
    <property type="match status" value="1"/>
</dbReference>
<evidence type="ECO:0000313" key="3">
    <source>
        <dbReference type="EMBL" id="KAL0959264.1"/>
    </source>
</evidence>